<dbReference type="SUPFAM" id="SSF56784">
    <property type="entry name" value="HAD-like"/>
    <property type="match status" value="1"/>
</dbReference>
<dbReference type="InterPro" id="IPR023214">
    <property type="entry name" value="HAD_sf"/>
</dbReference>
<evidence type="ECO:0000313" key="2">
    <source>
        <dbReference type="Proteomes" id="UP000294508"/>
    </source>
</evidence>
<organism evidence="1 2">
    <name type="scientific">Kribbella steppae</name>
    <dbReference type="NCBI Taxonomy" id="2512223"/>
    <lineage>
        <taxon>Bacteria</taxon>
        <taxon>Bacillati</taxon>
        <taxon>Actinomycetota</taxon>
        <taxon>Actinomycetes</taxon>
        <taxon>Propionibacteriales</taxon>
        <taxon>Kribbellaceae</taxon>
        <taxon>Kribbella</taxon>
    </lineage>
</organism>
<dbReference type="InterPro" id="IPR036412">
    <property type="entry name" value="HAD-like_sf"/>
</dbReference>
<keyword evidence="1" id="KW-0378">Hydrolase</keyword>
<proteinExistence type="predicted"/>
<dbReference type="Proteomes" id="UP000294508">
    <property type="component" value="Unassembled WGS sequence"/>
</dbReference>
<dbReference type="AlphaFoldDB" id="A0A4R2GYL3"/>
<accession>A0A4R2GYL3</accession>
<keyword evidence="2" id="KW-1185">Reference proteome</keyword>
<sequence length="236" mass="25425">MYEVEGQPARRVRPHVAHAVAQAQHVLLDFDGVMFDVETALGRWGRENAVREYLDSRPYFPRPIVLGAFGVDHMLGYIAENKPDYADESEKALSRRELDSALTAVPAPGLRQLLAACADTKRKVGVISDLSEDAVAATVRAHSLELHVGTISARRGLDLAVFDTGHAAERAADQLGAPVSSCLFVGGRWARIRAAQEAGAVGLGCECGREPRKYLATPQVPVVQNHATLIQALLAA</sequence>
<dbReference type="Gene3D" id="1.10.150.240">
    <property type="entry name" value="Putative phosphatase, domain 2"/>
    <property type="match status" value="1"/>
</dbReference>
<dbReference type="EMBL" id="SLWN01000020">
    <property type="protein sequence ID" value="TCO16542.1"/>
    <property type="molecule type" value="Genomic_DNA"/>
</dbReference>
<dbReference type="Gene3D" id="3.40.50.1000">
    <property type="entry name" value="HAD superfamily/HAD-like"/>
    <property type="match status" value="1"/>
</dbReference>
<evidence type="ECO:0000313" key="1">
    <source>
        <dbReference type="EMBL" id="TCO16542.1"/>
    </source>
</evidence>
<protein>
    <submittedName>
        <fullName evidence="1">Phosphoglycolate phosphatase-like HAD superfamily hydrolase</fullName>
    </submittedName>
</protein>
<dbReference type="InterPro" id="IPR023198">
    <property type="entry name" value="PGP-like_dom2"/>
</dbReference>
<comment type="caution">
    <text evidence="1">The sequence shown here is derived from an EMBL/GenBank/DDBJ whole genome shotgun (WGS) entry which is preliminary data.</text>
</comment>
<name>A0A4R2GYL3_9ACTN</name>
<gene>
    <name evidence="1" type="ORF">EV652_12035</name>
</gene>
<dbReference type="OrthoDB" id="3372785at2"/>
<reference evidence="1 2" key="1">
    <citation type="journal article" date="2015" name="Stand. Genomic Sci.">
        <title>Genomic Encyclopedia of Bacterial and Archaeal Type Strains, Phase III: the genomes of soil and plant-associated and newly described type strains.</title>
        <authorList>
            <person name="Whitman W.B."/>
            <person name="Woyke T."/>
            <person name="Klenk H.P."/>
            <person name="Zhou Y."/>
            <person name="Lilburn T.G."/>
            <person name="Beck B.J."/>
            <person name="De Vos P."/>
            <person name="Vandamme P."/>
            <person name="Eisen J.A."/>
            <person name="Garrity G."/>
            <person name="Hugenholtz P."/>
            <person name="Kyrpides N.C."/>
        </authorList>
    </citation>
    <scope>NUCLEOTIDE SEQUENCE [LARGE SCALE GENOMIC DNA]</scope>
    <source>
        <strain evidence="1 2">VKM Ac-2572</strain>
    </source>
</reference>
<dbReference type="GO" id="GO:0016787">
    <property type="term" value="F:hydrolase activity"/>
    <property type="evidence" value="ECO:0007669"/>
    <property type="project" value="UniProtKB-KW"/>
</dbReference>
<dbReference type="RefSeq" id="WP_132215314.1">
    <property type="nucleotide sequence ID" value="NZ_SLWN01000020.1"/>
</dbReference>